<proteinExistence type="predicted"/>
<feature type="coiled-coil region" evidence="1">
    <location>
        <begin position="53"/>
        <end position="80"/>
    </location>
</feature>
<dbReference type="InterPro" id="IPR035205">
    <property type="entry name" value="DUF5320"/>
</dbReference>
<evidence type="ECO:0000313" key="3">
    <source>
        <dbReference type="Proteomes" id="UP000179099"/>
    </source>
</evidence>
<gene>
    <name evidence="2" type="ORF">A2Y98_02290</name>
</gene>
<accession>A0A1G2F9C1</accession>
<evidence type="ECO:0000313" key="2">
    <source>
        <dbReference type="EMBL" id="OGZ34141.1"/>
    </source>
</evidence>
<reference evidence="2 3" key="1">
    <citation type="journal article" date="2016" name="Nat. Commun.">
        <title>Thousands of microbial genomes shed light on interconnected biogeochemical processes in an aquifer system.</title>
        <authorList>
            <person name="Anantharaman K."/>
            <person name="Brown C.T."/>
            <person name="Hug L.A."/>
            <person name="Sharon I."/>
            <person name="Castelle C.J."/>
            <person name="Probst A.J."/>
            <person name="Thomas B.C."/>
            <person name="Singh A."/>
            <person name="Wilkins M.J."/>
            <person name="Karaoz U."/>
            <person name="Brodie E.L."/>
            <person name="Williams K.H."/>
            <person name="Hubbard S.S."/>
            <person name="Banfield J.F."/>
        </authorList>
    </citation>
    <scope>NUCLEOTIDE SEQUENCE [LARGE SCALE GENOMIC DNA]</scope>
</reference>
<dbReference type="AlphaFoldDB" id="A0A1G2F9C1"/>
<protein>
    <recommendedName>
        <fullName evidence="4">Cytoplasmic protein</fullName>
    </recommendedName>
</protein>
<dbReference type="EMBL" id="MHMW01000018">
    <property type="protein sequence ID" value="OGZ34141.1"/>
    <property type="molecule type" value="Genomic_DNA"/>
</dbReference>
<dbReference type="Proteomes" id="UP000179099">
    <property type="component" value="Unassembled WGS sequence"/>
</dbReference>
<dbReference type="STRING" id="1801992.A2Y98_02290"/>
<evidence type="ECO:0000256" key="1">
    <source>
        <dbReference type="SAM" id="Coils"/>
    </source>
</evidence>
<evidence type="ECO:0008006" key="4">
    <source>
        <dbReference type="Google" id="ProtNLM"/>
    </source>
</evidence>
<organism evidence="2 3">
    <name type="scientific">Candidatus Portnoybacteria bacterium RBG_19FT_COMBO_36_7</name>
    <dbReference type="NCBI Taxonomy" id="1801992"/>
    <lineage>
        <taxon>Bacteria</taxon>
        <taxon>Candidatus Portnoyibacteriota</taxon>
    </lineage>
</organism>
<sequence length="80" mass="8963">MPRRDGTGPWGMGAGTGWGMGPCGAGMGWRKGLGRGFGRFWRFGSEVPQKEEKQILEEEAKILEEELKALKDRLNELKKQ</sequence>
<comment type="caution">
    <text evidence="2">The sequence shown here is derived from an EMBL/GenBank/DDBJ whole genome shotgun (WGS) entry which is preliminary data.</text>
</comment>
<name>A0A1G2F9C1_9BACT</name>
<keyword evidence="1" id="KW-0175">Coiled coil</keyword>
<dbReference type="Pfam" id="PF17253">
    <property type="entry name" value="DUF5320"/>
    <property type="match status" value="1"/>
</dbReference>